<dbReference type="InterPro" id="IPR001611">
    <property type="entry name" value="Leu-rich_rpt"/>
</dbReference>
<evidence type="ECO:0000256" key="9">
    <source>
        <dbReference type="ARBA" id="ARBA00022840"/>
    </source>
</evidence>
<evidence type="ECO:0000256" key="8">
    <source>
        <dbReference type="ARBA" id="ARBA00022777"/>
    </source>
</evidence>
<dbReference type="Pfam" id="PF13855">
    <property type="entry name" value="LRR_8"/>
    <property type="match status" value="1"/>
</dbReference>
<evidence type="ECO:0000256" key="5">
    <source>
        <dbReference type="ARBA" id="ARBA00022729"/>
    </source>
</evidence>
<feature type="binding site" evidence="13">
    <location>
        <position position="1183"/>
    </location>
    <ligand>
        <name>ATP</name>
        <dbReference type="ChEBI" id="CHEBI:30616"/>
    </ligand>
</feature>
<evidence type="ECO:0000256" key="10">
    <source>
        <dbReference type="ARBA" id="ARBA00022989"/>
    </source>
</evidence>
<feature type="domain" description="Protein kinase" evidence="17">
    <location>
        <begin position="1156"/>
        <end position="1413"/>
    </location>
</feature>
<dbReference type="SMART" id="SM00365">
    <property type="entry name" value="LRR_SD22"/>
    <property type="match status" value="6"/>
</dbReference>
<keyword evidence="6" id="KW-0677">Repeat</keyword>
<evidence type="ECO:0000256" key="13">
    <source>
        <dbReference type="PROSITE-ProRule" id="PRU10141"/>
    </source>
</evidence>
<dbReference type="InterPro" id="IPR008266">
    <property type="entry name" value="Tyr_kinase_AS"/>
</dbReference>
<evidence type="ECO:0000256" key="16">
    <source>
        <dbReference type="SAM" id="SignalP"/>
    </source>
</evidence>
<dbReference type="SUPFAM" id="SSF56112">
    <property type="entry name" value="Protein kinase-like (PK-like)"/>
    <property type="match status" value="1"/>
</dbReference>
<keyword evidence="18" id="KW-0675">Receptor</keyword>
<dbReference type="Gene3D" id="3.80.10.10">
    <property type="entry name" value="Ribonuclease Inhibitor"/>
    <property type="match status" value="7"/>
</dbReference>
<evidence type="ECO:0000313" key="19">
    <source>
        <dbReference type="Proteomes" id="UP000241769"/>
    </source>
</evidence>
<accession>A0A2P6N6W2</accession>
<dbReference type="InterPro" id="IPR032675">
    <property type="entry name" value="LRR_dom_sf"/>
</dbReference>
<keyword evidence="3" id="KW-0808">Transferase</keyword>
<evidence type="ECO:0000256" key="11">
    <source>
        <dbReference type="ARBA" id="ARBA00023136"/>
    </source>
</evidence>
<feature type="transmembrane region" description="Helical" evidence="15">
    <location>
        <begin position="1095"/>
        <end position="1120"/>
    </location>
</feature>
<dbReference type="EMBL" id="MDYQ01000174">
    <property type="protein sequence ID" value="PRP79695.1"/>
    <property type="molecule type" value="Genomic_DNA"/>
</dbReference>
<dbReference type="SMART" id="SM00369">
    <property type="entry name" value="LRR_TYP"/>
    <property type="match status" value="7"/>
</dbReference>
<sequence>MRYTLCILFLCLVVGASCAPLDVLRDIYISTGGNYWYSARGWGSSTPYCSNNNNNNWYGIYCDRQGSIVTLSLAQNGLNGQIPSSICQLTNLTNLYLPGNFLNGPLPACIGQLQKLQYLRLFRNQLSGTLPDGLYQLTNLQVLDFGINSFVGPLSDSIGNLTQLSYLGLNNNGFTGPIPATITSLPLIQQLYMYSCLFEGELPEWRTPHPALTNMDISNNTLTGSVPKSWSQLVGLQTLRIDHNQLTGDLLNIFNNMTQLQMINSGFNYFTGPVPDVFNQPTLQFLRMDYCYHTGTIPSSILSNSNIQQLYLNKNQLSGPIPDAIGNMTNLNLLYLFKNQFSGEIPKSIQKLKKLVQFSAFQNHLSGSIPKELAGCTNLQSLYLYDNQLSGSLPAELINLQNLQSISLAINNLSGVIPLAYSNFTRLEQLIIYNNPLLGGTLDFLNGFQNLAGLTILNGHSCNFSGQLPSSISNMSSLQTLSLSDNMLTGGIPPFHPMAPIISIQLSNNQLSGIMPAAHILKELGRYNTLEEIQLSNNQLSGWIPSDWQYYSYISTFEIDNNLIRNLPEPTTIRYKNNLAVLSAMPYLAYINVSSNLLSGQVYPDLLSNVLNLISIDLSHNNFSGPIPFSKSNLIASASLTFAHFDASYNQFSGMIPFNLLSSASSVTYLDLSHNQLYDTISTEILYMDNIEFLDLSHNFLFGSIPPSISNLQTLIELHLNDNSLTGDIPIQLRRLTGLKVLQLSNNQIQATSLDFLSTLLQLQTLNLSNNLIASSFPRQIGNQIVNIDLSNNLIYGQLTEAFFNLRNLQYINISSNHFVGEMNDFNSDPKVLDISHNRLSNANFLSRLASLQILRMNNNEFNGSFPTLYVQKALVQLDISENHFDGQLPGFSSFSQMVYFNISGNAFNGTIPSFSPTSSSLTLDMSRNSFTQGLQVTLPTSAICSIDQNHLQCPILWQLLNQCGAICTVNDYTTNGTVVMRIVGNVTDFDSVKFLRSLSIVTNVTQDRFIITGIRSGSVIIHLIVSPPSRDSTNQGSSIDTISLMESLPSSAYSAQGIDLLDPINQVSEPVTTQTQSNSPTSATILNSSKDVNVGAIAGGVVGGFILLIVLIVIAFVVLMRRRGKTTVMNTFAMVDVSQLNTATTKKSLLDWEEFDDMKMIGSGAFGVVFKAKWREMAVAVKQIKAEYVTQKQLEDFLSEVAILQGLKAHPNIVTFIGITFPPQPLSLVTEFCDGGGLYEYLRKAECSIDEKELFIKQIALGMLHLHREKVVHRDLAVRNILLSKHLEAKVADFGLSREQSDTDVASQTQSNVGPLKWMSPEAISHRQYSIKSDVYSFGVVIWEILTVEEPYLGRDPLSVALDVIRSGLRLEIPSDAPPHLTRLMQNCWLEDPAARPDFQEICLYLKPESNVSVMNEMQSAAEEQRRSDYRQFSQYDAVQDGEDSRYQSIIGPSPEDDEEKKEDSSRIMK</sequence>
<dbReference type="GO" id="GO:0005524">
    <property type="term" value="F:ATP binding"/>
    <property type="evidence" value="ECO:0007669"/>
    <property type="project" value="UniProtKB-UniRule"/>
</dbReference>
<dbReference type="InterPro" id="IPR003591">
    <property type="entry name" value="Leu-rich_rpt_typical-subtyp"/>
</dbReference>
<evidence type="ECO:0000256" key="2">
    <source>
        <dbReference type="ARBA" id="ARBA00022614"/>
    </source>
</evidence>
<name>A0A2P6N6W2_9EUKA</name>
<reference evidence="18 19" key="1">
    <citation type="journal article" date="2018" name="Genome Biol. Evol.">
        <title>Multiple Roots of Fruiting Body Formation in Amoebozoa.</title>
        <authorList>
            <person name="Hillmann F."/>
            <person name="Forbes G."/>
            <person name="Novohradska S."/>
            <person name="Ferling I."/>
            <person name="Riege K."/>
            <person name="Groth M."/>
            <person name="Westermann M."/>
            <person name="Marz M."/>
            <person name="Spaller T."/>
            <person name="Winckler T."/>
            <person name="Schaap P."/>
            <person name="Glockner G."/>
        </authorList>
    </citation>
    <scope>NUCLEOTIDE SEQUENCE [LARGE SCALE GENOMIC DNA]</scope>
    <source>
        <strain evidence="18 19">Jena</strain>
    </source>
</reference>
<evidence type="ECO:0000256" key="7">
    <source>
        <dbReference type="ARBA" id="ARBA00022741"/>
    </source>
</evidence>
<dbReference type="OrthoDB" id="551849at2759"/>
<evidence type="ECO:0000256" key="3">
    <source>
        <dbReference type="ARBA" id="ARBA00022679"/>
    </source>
</evidence>
<evidence type="ECO:0000256" key="4">
    <source>
        <dbReference type="ARBA" id="ARBA00022692"/>
    </source>
</evidence>
<dbReference type="Pfam" id="PF07714">
    <property type="entry name" value="PK_Tyr_Ser-Thr"/>
    <property type="match status" value="1"/>
</dbReference>
<dbReference type="Gene3D" id="1.10.510.10">
    <property type="entry name" value="Transferase(Phosphotransferase) domain 1"/>
    <property type="match status" value="1"/>
</dbReference>
<dbReference type="PANTHER" id="PTHR48054">
    <property type="entry name" value="RECEPTOR KINASE-LIKE PROTEIN XA21"/>
    <property type="match status" value="1"/>
</dbReference>
<dbReference type="PROSITE" id="PS00107">
    <property type="entry name" value="PROTEIN_KINASE_ATP"/>
    <property type="match status" value="1"/>
</dbReference>
<keyword evidence="7 13" id="KW-0547">Nucleotide-binding</keyword>
<keyword evidence="10 15" id="KW-1133">Transmembrane helix</keyword>
<keyword evidence="4 15" id="KW-0812">Transmembrane</keyword>
<feature type="signal peptide" evidence="16">
    <location>
        <begin position="1"/>
        <end position="18"/>
    </location>
</feature>
<dbReference type="Pfam" id="PF23598">
    <property type="entry name" value="LRR_14"/>
    <property type="match status" value="1"/>
</dbReference>
<dbReference type="PROSITE" id="PS00109">
    <property type="entry name" value="PROTEIN_KINASE_TYR"/>
    <property type="match status" value="1"/>
</dbReference>
<dbReference type="GO" id="GO:0016020">
    <property type="term" value="C:membrane"/>
    <property type="evidence" value="ECO:0007669"/>
    <property type="project" value="UniProtKB-SubCell"/>
</dbReference>
<evidence type="ECO:0000256" key="1">
    <source>
        <dbReference type="ARBA" id="ARBA00004167"/>
    </source>
</evidence>
<keyword evidence="2" id="KW-0433">Leucine-rich repeat</keyword>
<gene>
    <name evidence="18" type="ORF">PROFUN_12683</name>
</gene>
<dbReference type="GO" id="GO:0004674">
    <property type="term" value="F:protein serine/threonine kinase activity"/>
    <property type="evidence" value="ECO:0007669"/>
    <property type="project" value="UniProtKB-EC"/>
</dbReference>
<dbReference type="Pfam" id="PF00560">
    <property type="entry name" value="LRR_1"/>
    <property type="match status" value="6"/>
</dbReference>
<dbReference type="InterPro" id="IPR052592">
    <property type="entry name" value="LRR-RLK"/>
</dbReference>
<dbReference type="FunFam" id="3.80.10.10:FF:000233">
    <property type="entry name" value="Leucine-rich repeat receptor-like protein kinase TDR"/>
    <property type="match status" value="1"/>
</dbReference>
<evidence type="ECO:0000313" key="18">
    <source>
        <dbReference type="EMBL" id="PRP79695.1"/>
    </source>
</evidence>
<dbReference type="InterPro" id="IPR017441">
    <property type="entry name" value="Protein_kinase_ATP_BS"/>
</dbReference>
<keyword evidence="9 13" id="KW-0067">ATP-binding</keyword>
<comment type="subcellular location">
    <subcellularLocation>
        <location evidence="1">Membrane</location>
        <topology evidence="1">Single-pass membrane protein</topology>
    </subcellularLocation>
</comment>
<dbReference type="InterPro" id="IPR000719">
    <property type="entry name" value="Prot_kinase_dom"/>
</dbReference>
<keyword evidence="8 18" id="KW-0418">Kinase</keyword>
<dbReference type="PROSITE" id="PS51257">
    <property type="entry name" value="PROKAR_LIPOPROTEIN"/>
    <property type="match status" value="1"/>
</dbReference>
<dbReference type="SUPFAM" id="SSF52047">
    <property type="entry name" value="RNI-like"/>
    <property type="match status" value="1"/>
</dbReference>
<dbReference type="PANTHER" id="PTHR48054:SF47">
    <property type="entry name" value="OS06G0179800 PROTEIN"/>
    <property type="match status" value="1"/>
</dbReference>
<evidence type="ECO:0000256" key="14">
    <source>
        <dbReference type="SAM" id="MobiDB-lite"/>
    </source>
</evidence>
<evidence type="ECO:0000259" key="17">
    <source>
        <dbReference type="PROSITE" id="PS50011"/>
    </source>
</evidence>
<dbReference type="GO" id="GO:0009791">
    <property type="term" value="P:post-embryonic development"/>
    <property type="evidence" value="ECO:0007669"/>
    <property type="project" value="UniProtKB-ARBA"/>
</dbReference>
<organism evidence="18 19">
    <name type="scientific">Planoprotostelium fungivorum</name>
    <dbReference type="NCBI Taxonomy" id="1890364"/>
    <lineage>
        <taxon>Eukaryota</taxon>
        <taxon>Amoebozoa</taxon>
        <taxon>Evosea</taxon>
        <taxon>Variosea</taxon>
        <taxon>Cavosteliida</taxon>
        <taxon>Cavosteliaceae</taxon>
        <taxon>Planoprotostelium</taxon>
    </lineage>
</organism>
<dbReference type="GO" id="GO:0004713">
    <property type="term" value="F:protein tyrosine kinase activity"/>
    <property type="evidence" value="ECO:0007669"/>
    <property type="project" value="InterPro"/>
</dbReference>
<dbReference type="InterPro" id="IPR011009">
    <property type="entry name" value="Kinase-like_dom_sf"/>
</dbReference>
<feature type="region of interest" description="Disordered" evidence="14">
    <location>
        <begin position="1438"/>
        <end position="1471"/>
    </location>
</feature>
<dbReference type="InParanoid" id="A0A2P6N6W2"/>
<keyword evidence="12" id="KW-0325">Glycoprotein</keyword>
<proteinExistence type="predicted"/>
<protein>
    <submittedName>
        <fullName evidence="18">LRR receptor-like serine/threonine-protein kinase GSO2-like</fullName>
    </submittedName>
</protein>
<dbReference type="SUPFAM" id="SSF52058">
    <property type="entry name" value="L domain-like"/>
    <property type="match status" value="3"/>
</dbReference>
<dbReference type="InterPro" id="IPR001245">
    <property type="entry name" value="Ser-Thr/Tyr_kinase_cat_dom"/>
</dbReference>
<evidence type="ECO:0000256" key="15">
    <source>
        <dbReference type="SAM" id="Phobius"/>
    </source>
</evidence>
<dbReference type="PROSITE" id="PS50011">
    <property type="entry name" value="PROTEIN_KINASE_DOM"/>
    <property type="match status" value="1"/>
</dbReference>
<dbReference type="FunFam" id="3.80.10.10:FF:000041">
    <property type="entry name" value="LRR receptor-like serine/threonine-protein kinase ERECTA"/>
    <property type="match status" value="3"/>
</dbReference>
<dbReference type="Proteomes" id="UP000241769">
    <property type="component" value="Unassembled WGS sequence"/>
</dbReference>
<dbReference type="InterPro" id="IPR020635">
    <property type="entry name" value="Tyr_kinase_cat_dom"/>
</dbReference>
<comment type="caution">
    <text evidence="18">The sequence shown here is derived from an EMBL/GenBank/DDBJ whole genome shotgun (WGS) entry which is preliminary data.</text>
</comment>
<dbReference type="SMART" id="SM00219">
    <property type="entry name" value="TyrKc"/>
    <property type="match status" value="1"/>
</dbReference>
<keyword evidence="19" id="KW-1185">Reference proteome</keyword>
<evidence type="ECO:0000256" key="12">
    <source>
        <dbReference type="ARBA" id="ARBA00023180"/>
    </source>
</evidence>
<dbReference type="PRINTS" id="PR00109">
    <property type="entry name" value="TYRKINASE"/>
</dbReference>
<keyword evidence="11 15" id="KW-0472">Membrane</keyword>
<evidence type="ECO:0000256" key="6">
    <source>
        <dbReference type="ARBA" id="ARBA00022737"/>
    </source>
</evidence>
<feature type="chain" id="PRO_5015171871" evidence="16">
    <location>
        <begin position="19"/>
        <end position="1471"/>
    </location>
</feature>
<dbReference type="FunFam" id="3.30.200.20:FF:000180">
    <property type="entry name" value="serine/threonine-protein kinase STY46-like"/>
    <property type="match status" value="1"/>
</dbReference>
<keyword evidence="5 16" id="KW-0732">Signal</keyword>
<dbReference type="InterPro" id="IPR055414">
    <property type="entry name" value="LRR_R13L4/SHOC2-like"/>
</dbReference>
<dbReference type="CDD" id="cd13999">
    <property type="entry name" value="STKc_MAP3K-like"/>
    <property type="match status" value="1"/>
</dbReference>